<dbReference type="Proteomes" id="UP001266305">
    <property type="component" value="Unassembled WGS sequence"/>
</dbReference>
<dbReference type="Pfam" id="PF00160">
    <property type="entry name" value="Pro_isomerase"/>
    <property type="match status" value="1"/>
</dbReference>
<dbReference type="InterPro" id="IPR031952">
    <property type="entry name" value="MOEP19_KH-like"/>
</dbReference>
<dbReference type="PROSITE" id="PS50072">
    <property type="entry name" value="CSA_PPIASE_2"/>
    <property type="match status" value="1"/>
</dbReference>
<sequence length="201" mass="22516">MANAGPNTNGSQFFMCKTEWLDGKHVVFGKVKEGMNIVEALECFGSRNDKTSKKITIADCGQLYISKWTYWLTSYPGEQLGLSTLFRMCSNLLQGRPQRGRSQTVSDPGATDAAKSNNPKVVHLEVWLVEKIFGRGGERILHVQGLSQILIYVNHLDPNGEAEILVFGRPSYQEDRIKMIVNLAITASSRRKAQERPSPRM</sequence>
<proteinExistence type="inferred from homology"/>
<comment type="caution">
    <text evidence="8">The sequence shown here is derived from an EMBL/GenBank/DDBJ whole genome shotgun (WGS) entry which is preliminary data.</text>
</comment>
<evidence type="ECO:0000256" key="3">
    <source>
        <dbReference type="ARBA" id="ARBA00009081"/>
    </source>
</evidence>
<evidence type="ECO:0000256" key="1">
    <source>
        <dbReference type="ARBA" id="ARBA00004123"/>
    </source>
</evidence>
<dbReference type="InterPro" id="IPR036612">
    <property type="entry name" value="KH_dom_type_1_sf"/>
</dbReference>
<protein>
    <recommendedName>
        <fullName evidence="7">PPIase cyclophilin-type domain-containing protein</fullName>
    </recommendedName>
</protein>
<evidence type="ECO:0000259" key="7">
    <source>
        <dbReference type="PROSITE" id="PS50072"/>
    </source>
</evidence>
<dbReference type="Gene3D" id="3.30.1370.10">
    <property type="entry name" value="K Homology domain, type 1"/>
    <property type="match status" value="1"/>
</dbReference>
<accession>A0ABQ9UKC8</accession>
<name>A0ABQ9UKC8_SAGOE</name>
<dbReference type="Gene3D" id="2.40.100.10">
    <property type="entry name" value="Cyclophilin-like"/>
    <property type="match status" value="1"/>
</dbReference>
<keyword evidence="4" id="KW-0963">Cytoplasm</keyword>
<feature type="domain" description="PPIase cyclophilin-type" evidence="7">
    <location>
        <begin position="1"/>
        <end position="62"/>
    </location>
</feature>
<evidence type="ECO:0000313" key="9">
    <source>
        <dbReference type="Proteomes" id="UP001266305"/>
    </source>
</evidence>
<dbReference type="EMBL" id="JASSZA010000011">
    <property type="protein sequence ID" value="KAK2097511.1"/>
    <property type="molecule type" value="Genomic_DNA"/>
</dbReference>
<dbReference type="InterPro" id="IPR002130">
    <property type="entry name" value="Cyclophilin-type_PPIase_dom"/>
</dbReference>
<evidence type="ECO:0000313" key="8">
    <source>
        <dbReference type="EMBL" id="KAK2097511.1"/>
    </source>
</evidence>
<dbReference type="InterPro" id="IPR051778">
    <property type="entry name" value="KHDC1"/>
</dbReference>
<organism evidence="8 9">
    <name type="scientific">Saguinus oedipus</name>
    <name type="common">Cotton-top tamarin</name>
    <name type="synonym">Oedipomidas oedipus</name>
    <dbReference type="NCBI Taxonomy" id="9490"/>
    <lineage>
        <taxon>Eukaryota</taxon>
        <taxon>Metazoa</taxon>
        <taxon>Chordata</taxon>
        <taxon>Craniata</taxon>
        <taxon>Vertebrata</taxon>
        <taxon>Euteleostomi</taxon>
        <taxon>Mammalia</taxon>
        <taxon>Eutheria</taxon>
        <taxon>Euarchontoglires</taxon>
        <taxon>Primates</taxon>
        <taxon>Haplorrhini</taxon>
        <taxon>Platyrrhini</taxon>
        <taxon>Cebidae</taxon>
        <taxon>Callitrichinae</taxon>
        <taxon>Saguinus</taxon>
    </lineage>
</organism>
<gene>
    <name evidence="8" type="ORF">P7K49_022962</name>
</gene>
<dbReference type="PANTHER" id="PTHR19447:SF15">
    <property type="entry name" value="KH DOMAIN-CONTAINING PROTEIN 3"/>
    <property type="match status" value="1"/>
</dbReference>
<dbReference type="PANTHER" id="PTHR19447">
    <property type="entry name" value="OOCYTE-EXPRESSED PROTEIN HOMOLOG-RELATED"/>
    <property type="match status" value="1"/>
</dbReference>
<feature type="region of interest" description="Disordered" evidence="6">
    <location>
        <begin position="97"/>
        <end position="116"/>
    </location>
</feature>
<evidence type="ECO:0000256" key="2">
    <source>
        <dbReference type="ARBA" id="ARBA00004496"/>
    </source>
</evidence>
<keyword evidence="5" id="KW-0539">Nucleus</keyword>
<dbReference type="InterPro" id="IPR029000">
    <property type="entry name" value="Cyclophilin-like_dom_sf"/>
</dbReference>
<dbReference type="Pfam" id="PF16005">
    <property type="entry name" value="MOEP19"/>
    <property type="match status" value="1"/>
</dbReference>
<comment type="subcellular location">
    <subcellularLocation>
        <location evidence="2">Cytoplasm</location>
    </subcellularLocation>
    <subcellularLocation>
        <location evidence="1">Nucleus</location>
    </subcellularLocation>
</comment>
<evidence type="ECO:0000256" key="6">
    <source>
        <dbReference type="SAM" id="MobiDB-lite"/>
    </source>
</evidence>
<comment type="similarity">
    <text evidence="3">Belongs to the KHDC1 family.</text>
</comment>
<evidence type="ECO:0000256" key="4">
    <source>
        <dbReference type="ARBA" id="ARBA00022490"/>
    </source>
</evidence>
<reference evidence="8 9" key="1">
    <citation type="submission" date="2023-05" db="EMBL/GenBank/DDBJ databases">
        <title>B98-5 Cell Line De Novo Hybrid Assembly: An Optical Mapping Approach.</title>
        <authorList>
            <person name="Kananen K."/>
            <person name="Auerbach J.A."/>
            <person name="Kautto E."/>
            <person name="Blachly J.S."/>
        </authorList>
    </citation>
    <scope>NUCLEOTIDE SEQUENCE [LARGE SCALE GENOMIC DNA]</scope>
    <source>
        <strain evidence="8">B95-8</strain>
        <tissue evidence="8">Cell line</tissue>
    </source>
</reference>
<evidence type="ECO:0000256" key="5">
    <source>
        <dbReference type="ARBA" id="ARBA00023242"/>
    </source>
</evidence>
<keyword evidence="9" id="KW-1185">Reference proteome</keyword>
<dbReference type="SUPFAM" id="SSF50891">
    <property type="entry name" value="Cyclophilin-like"/>
    <property type="match status" value="1"/>
</dbReference>